<reference evidence="2 3" key="1">
    <citation type="submission" date="2018-05" db="EMBL/GenBank/DDBJ databases">
        <title>Genomic Encyclopedia of Type Strains, Phase IV (KMG-IV): sequencing the most valuable type-strain genomes for metagenomic binning, comparative biology and taxonomic classification.</title>
        <authorList>
            <person name="Goeker M."/>
        </authorList>
    </citation>
    <scope>NUCLEOTIDE SEQUENCE [LARGE SCALE GENOMIC DNA]</scope>
    <source>
        <strain evidence="2 3">DSM 566</strain>
    </source>
</reference>
<dbReference type="OrthoDB" id="14556at2"/>
<dbReference type="RefSeq" id="WP_110400204.1">
    <property type="nucleotide sequence ID" value="NZ_QJJS01000005.1"/>
</dbReference>
<organism evidence="2 3">
    <name type="scientific">Sphaerotilus hippei</name>
    <dbReference type="NCBI Taxonomy" id="744406"/>
    <lineage>
        <taxon>Bacteria</taxon>
        <taxon>Pseudomonadati</taxon>
        <taxon>Pseudomonadota</taxon>
        <taxon>Betaproteobacteria</taxon>
        <taxon>Burkholderiales</taxon>
        <taxon>Sphaerotilaceae</taxon>
        <taxon>Sphaerotilus</taxon>
    </lineage>
</organism>
<dbReference type="CDD" id="cd05403">
    <property type="entry name" value="NT_KNTase_like"/>
    <property type="match status" value="1"/>
</dbReference>
<gene>
    <name evidence="2" type="ORF">C7444_105158</name>
</gene>
<dbReference type="SUPFAM" id="SSF81301">
    <property type="entry name" value="Nucleotidyltransferase"/>
    <property type="match status" value="1"/>
</dbReference>
<dbReference type="InterPro" id="IPR002934">
    <property type="entry name" value="Polymerase_NTP_transf_dom"/>
</dbReference>
<feature type="domain" description="Polymerase nucleotidyl transferase" evidence="1">
    <location>
        <begin position="16"/>
        <end position="59"/>
    </location>
</feature>
<evidence type="ECO:0000313" key="2">
    <source>
        <dbReference type="EMBL" id="PXW97059.1"/>
    </source>
</evidence>
<name>A0A318H2N9_9BURK</name>
<dbReference type="Gene3D" id="3.30.460.10">
    <property type="entry name" value="Beta Polymerase, domain 2"/>
    <property type="match status" value="1"/>
</dbReference>
<evidence type="ECO:0000313" key="3">
    <source>
        <dbReference type="Proteomes" id="UP000247811"/>
    </source>
</evidence>
<dbReference type="Proteomes" id="UP000247811">
    <property type="component" value="Unassembled WGS sequence"/>
</dbReference>
<dbReference type="AlphaFoldDB" id="A0A318H2N9"/>
<dbReference type="GO" id="GO:0016779">
    <property type="term" value="F:nucleotidyltransferase activity"/>
    <property type="evidence" value="ECO:0007669"/>
    <property type="project" value="InterPro"/>
</dbReference>
<evidence type="ECO:0000259" key="1">
    <source>
        <dbReference type="Pfam" id="PF01909"/>
    </source>
</evidence>
<dbReference type="InterPro" id="IPR043519">
    <property type="entry name" value="NT_sf"/>
</dbReference>
<sequence length="106" mass="11600">MRLTPDEQQAVRLASREAFPTGTRVLLFGSRVDDQKRGGDIDLLVELPQALSAADMVQRRTRFSARLYRLLGEQRIDVVMTPAAGGDPVSPVVRSARETGVPLALV</sequence>
<protein>
    <recommendedName>
        <fullName evidence="1">Polymerase nucleotidyl transferase domain-containing protein</fullName>
    </recommendedName>
</protein>
<accession>A0A318H2N9</accession>
<comment type="caution">
    <text evidence="2">The sequence shown here is derived from an EMBL/GenBank/DDBJ whole genome shotgun (WGS) entry which is preliminary data.</text>
</comment>
<keyword evidence="3" id="KW-1185">Reference proteome</keyword>
<proteinExistence type="predicted"/>
<dbReference type="EMBL" id="QJJS01000005">
    <property type="protein sequence ID" value="PXW97059.1"/>
    <property type="molecule type" value="Genomic_DNA"/>
</dbReference>
<dbReference type="Pfam" id="PF01909">
    <property type="entry name" value="NTP_transf_2"/>
    <property type="match status" value="1"/>
</dbReference>